<dbReference type="Proteomes" id="UP001482455">
    <property type="component" value="Unassembled WGS sequence"/>
</dbReference>
<feature type="non-terminal residue" evidence="2">
    <location>
        <position position="1"/>
    </location>
</feature>
<accession>A0AAW3B2Q6</accession>
<evidence type="ECO:0000256" key="1">
    <source>
        <dbReference type="SAM" id="Phobius"/>
    </source>
</evidence>
<comment type="caution">
    <text evidence="2">The sequence shown here is derived from an EMBL/GenBank/DDBJ whole genome shotgun (WGS) entry which is preliminary data.</text>
</comment>
<gene>
    <name evidence="2" type="ORF">Q4I30_000460</name>
</gene>
<organism evidence="2 3">
    <name type="scientific">Leishmania utingensis</name>
    <dbReference type="NCBI Taxonomy" id="653362"/>
    <lineage>
        <taxon>Eukaryota</taxon>
        <taxon>Discoba</taxon>
        <taxon>Euglenozoa</taxon>
        <taxon>Kinetoplastea</taxon>
        <taxon>Metakinetoplastina</taxon>
        <taxon>Trypanosomatida</taxon>
        <taxon>Trypanosomatidae</taxon>
        <taxon>Leishmaniinae</taxon>
        <taxon>Leishmania</taxon>
    </lineage>
</organism>
<proteinExistence type="predicted"/>
<sequence length="358" mass="37804">SSEHGAWAAVTSTSVSVTATSEYRAGLYLCARAPVNGTLVAVPGAWAGPRSVRFAASAIQLPSAGWDACTTHTLDRCYPPGASASSATSVLAVVRGDCCGASRTSAVVGDASMASGTCELTLDYDKVSAYPAGSTYHVCVWDSADDTVCTTVSEALVSTNCTRGGGAGRGLSRGAVAGVVVFCLILCCCLVCGALWRLRYCRRETEAEVEVEVEVEVEESDEPSVVAKPPGCVVSKFRLRSCSPDSSFRSCSGTTSLAGTEVILRLNPLLVSAAYNSGAALLPDDLPIIPVTVDEKTRNLPKLEWEHRRRLAAHQGEAWRVLQRLCEAERQEVITEAVTVFNGGAYASECAEEYTRRG</sequence>
<keyword evidence="3" id="KW-1185">Reference proteome</keyword>
<dbReference type="EMBL" id="JBAMZL010000001">
    <property type="protein sequence ID" value="KAL0515981.1"/>
    <property type="molecule type" value="Genomic_DNA"/>
</dbReference>
<keyword evidence="1" id="KW-0472">Membrane</keyword>
<reference evidence="2 3" key="1">
    <citation type="submission" date="2024-02" db="EMBL/GenBank/DDBJ databases">
        <title>FIRST GENOME SEQUENCES OF Leishmania (Viannia) shawi, Leishmania (Viannia) lindenbergi AND Leishmania (Viannia) utingensis.</title>
        <authorList>
            <person name="Resadore F."/>
            <person name="Custodio M.G.F."/>
            <person name="Boite M.C."/>
            <person name="Cupolillo E."/>
            <person name="Ferreira G.E.M."/>
        </authorList>
    </citation>
    <scope>NUCLEOTIDE SEQUENCE [LARGE SCALE GENOMIC DNA]</scope>
    <source>
        <strain evidence="2 3">ITUB/BR/1977/M4964</strain>
    </source>
</reference>
<feature type="transmembrane region" description="Helical" evidence="1">
    <location>
        <begin position="175"/>
        <end position="196"/>
    </location>
</feature>
<protein>
    <submittedName>
        <fullName evidence="2">Uncharacterized protein</fullName>
    </submittedName>
</protein>
<dbReference type="AlphaFoldDB" id="A0AAW3B2Q6"/>
<evidence type="ECO:0000313" key="3">
    <source>
        <dbReference type="Proteomes" id="UP001482455"/>
    </source>
</evidence>
<evidence type="ECO:0000313" key="2">
    <source>
        <dbReference type="EMBL" id="KAL0515981.1"/>
    </source>
</evidence>
<keyword evidence="1" id="KW-0812">Transmembrane</keyword>
<keyword evidence="1" id="KW-1133">Transmembrane helix</keyword>
<dbReference type="PANTHER" id="PTHR40738">
    <property type="entry name" value="MEMBRANE-ASSOCIATED PROTEIN"/>
    <property type="match status" value="1"/>
</dbReference>
<dbReference type="PANTHER" id="PTHR40738:SF1">
    <property type="entry name" value="MEMBRANE-ASSOCIATED PROTEIN"/>
    <property type="match status" value="1"/>
</dbReference>
<name>A0AAW3B2Q6_9TRYP</name>